<dbReference type="VEuPathDB" id="FungiDB:M747DRAFT_314205"/>
<gene>
    <name evidence="2" type="ORF">M747DRAFT_314205</name>
</gene>
<dbReference type="PANTHER" id="PTHR46082:SF6">
    <property type="entry name" value="AAA+ ATPASE DOMAIN-CONTAINING PROTEIN-RELATED"/>
    <property type="match status" value="1"/>
</dbReference>
<protein>
    <submittedName>
        <fullName evidence="2">Purine and uridine phosphorylase</fullName>
    </submittedName>
</protein>
<feature type="domain" description="Nucleoside phosphorylase" evidence="1">
    <location>
        <begin position="274"/>
        <end position="537"/>
    </location>
</feature>
<dbReference type="Gene3D" id="3.40.50.1580">
    <property type="entry name" value="Nucleoside phosphorylase domain"/>
    <property type="match status" value="1"/>
</dbReference>
<dbReference type="SUPFAM" id="SSF53167">
    <property type="entry name" value="Purine and uridine phosphorylases"/>
    <property type="match status" value="1"/>
</dbReference>
<dbReference type="InterPro" id="IPR035994">
    <property type="entry name" value="Nucleoside_phosphorylase_sf"/>
</dbReference>
<sequence>MPWPWNFGRGDYHTYYHEHPPVTPLDRQERTFVNMHSNLYRDRSGDVIPSSISAQLMQNGVAPPWNTANVRENPVLNVPFSAAGACGTPTGMRHYIPNAGQNYVPINTAAALWHTGQFPPPLPSIQLPRQPIYWHNVADHDVHRPVTMDRSYALSQLTNEHARRHYQWQEDLTDDHLRYQCDAFNYIQAETSLIRGLENLHFAPGPHFRAIPDHDSVSIPRAQLASRVARVRRHAAHESSDQVELGLEAATLSNVSQLPVIAPARPTSRSDFEIAIICALTVEQDAVHALFDHYWDDNGPPYDKYPSDPNAYSCGAIGRHNVVLVHMPGMGKANAAAVAAHCRVSFPNLKLAFIVGVCGALPFTNTAQEIILGDVIVGDGIVQYDFGRQYPDQFIRRNTLLDSLGRPGPEIRAHMAKLKTRRGRASLHHAMDTHLRFLQSHSQFKEDYQYPGTEQDVLYKPDSNIVVLRRRLEQIRPRPCVHFGAIASGDTLMRSGTRRDTIATEEGIVAFEMEGAGVSDNIPHVIIKGVSDYADSHKTKAWQPYAACTAAAYSIHTEAPEGLFPNWAVLEYSKQISYLLGRALAEVA</sequence>
<dbReference type="PANTHER" id="PTHR46082">
    <property type="entry name" value="ATP/GTP-BINDING PROTEIN-RELATED"/>
    <property type="match status" value="1"/>
</dbReference>
<reference evidence="2 3" key="1">
    <citation type="submission" date="2018-07" db="EMBL/GenBank/DDBJ databases">
        <title>Section-level genome sequencing of Aspergillus section Nigri to investigate inter- and intra-species variation.</title>
        <authorList>
            <consortium name="DOE Joint Genome Institute"/>
            <person name="Vesth T.C."/>
            <person name="Nybo J.L."/>
            <person name="Theobald S."/>
            <person name="Frisvad J.C."/>
            <person name="Larsen T.O."/>
            <person name="Nielsen K.F."/>
            <person name="Hoof J.B."/>
            <person name="Brandl J."/>
            <person name="Salamov A."/>
            <person name="Riley R."/>
            <person name="Gladden J.M."/>
            <person name="Phatale P."/>
            <person name="Nielsen M.T."/>
            <person name="Lyhne E.K."/>
            <person name="Kogle M.E."/>
            <person name="Strasser K."/>
            <person name="McDonnell E."/>
            <person name="Barry K."/>
            <person name="Clum A."/>
            <person name="Chen C."/>
            <person name="Nolan M."/>
            <person name="Sandor L."/>
            <person name="Kuo A."/>
            <person name="Lipzen A."/>
            <person name="Hainaut M."/>
            <person name="Drula E."/>
            <person name="Tsang A."/>
            <person name="Magnuson J.K."/>
            <person name="Henrissat B."/>
            <person name="Wiebenga A."/>
            <person name="Simmons B.A."/>
            <person name="Makela M.R."/>
            <person name="De vries R.P."/>
            <person name="Grigoriev I.V."/>
            <person name="Mortensen U.H."/>
            <person name="Baker S.E."/>
            <person name="Andersen M.R."/>
        </authorList>
    </citation>
    <scope>NUCLEOTIDE SEQUENCE [LARGE SCALE GENOMIC DNA]</scope>
    <source>
        <strain evidence="2 3">ATCC 13496</strain>
    </source>
</reference>
<dbReference type="InterPro" id="IPR000845">
    <property type="entry name" value="Nucleoside_phosphorylase_d"/>
</dbReference>
<accession>A0A370C3I7</accession>
<dbReference type="Proteomes" id="UP000253845">
    <property type="component" value="Unassembled WGS sequence"/>
</dbReference>
<dbReference type="GO" id="GO:0009116">
    <property type="term" value="P:nucleoside metabolic process"/>
    <property type="evidence" value="ECO:0007669"/>
    <property type="project" value="InterPro"/>
</dbReference>
<dbReference type="GO" id="GO:0003824">
    <property type="term" value="F:catalytic activity"/>
    <property type="evidence" value="ECO:0007669"/>
    <property type="project" value="InterPro"/>
</dbReference>
<dbReference type="AlphaFoldDB" id="A0A370C3I7"/>
<proteinExistence type="predicted"/>
<dbReference type="Pfam" id="PF01048">
    <property type="entry name" value="PNP_UDP_1"/>
    <property type="match status" value="1"/>
</dbReference>
<evidence type="ECO:0000259" key="1">
    <source>
        <dbReference type="Pfam" id="PF01048"/>
    </source>
</evidence>
<organism evidence="2 3">
    <name type="scientific">Aspergillus niger ATCC 13496</name>
    <dbReference type="NCBI Taxonomy" id="1353008"/>
    <lineage>
        <taxon>Eukaryota</taxon>
        <taxon>Fungi</taxon>
        <taxon>Dikarya</taxon>
        <taxon>Ascomycota</taxon>
        <taxon>Pezizomycotina</taxon>
        <taxon>Eurotiomycetes</taxon>
        <taxon>Eurotiomycetidae</taxon>
        <taxon>Eurotiales</taxon>
        <taxon>Aspergillaceae</taxon>
        <taxon>Aspergillus</taxon>
        <taxon>Aspergillus subgen. Circumdati</taxon>
    </lineage>
</organism>
<dbReference type="InterPro" id="IPR053137">
    <property type="entry name" value="NLR-like"/>
</dbReference>
<evidence type="ECO:0000313" key="2">
    <source>
        <dbReference type="EMBL" id="RDH21501.1"/>
    </source>
</evidence>
<name>A0A370C3I7_ASPNG</name>
<dbReference type="EMBL" id="KZ851910">
    <property type="protein sequence ID" value="RDH21501.1"/>
    <property type="molecule type" value="Genomic_DNA"/>
</dbReference>
<evidence type="ECO:0000313" key="3">
    <source>
        <dbReference type="Proteomes" id="UP000253845"/>
    </source>
</evidence>